<dbReference type="SUPFAM" id="SSF54695">
    <property type="entry name" value="POZ domain"/>
    <property type="match status" value="1"/>
</dbReference>
<dbReference type="EMBL" id="QKKF02012262">
    <property type="protein sequence ID" value="RZF43706.1"/>
    <property type="molecule type" value="Genomic_DNA"/>
</dbReference>
<protein>
    <recommendedName>
        <fullName evidence="1">BTB domain-containing protein</fullName>
    </recommendedName>
</protein>
<dbReference type="InterPro" id="IPR011705">
    <property type="entry name" value="BACK"/>
</dbReference>
<dbReference type="Proteomes" id="UP000291343">
    <property type="component" value="Unassembled WGS sequence"/>
</dbReference>
<name>A0A482XD41_LAOST</name>
<dbReference type="Gene3D" id="1.25.40.420">
    <property type="match status" value="1"/>
</dbReference>
<dbReference type="Pfam" id="PF00651">
    <property type="entry name" value="BTB"/>
    <property type="match status" value="1"/>
</dbReference>
<feature type="domain" description="BTB" evidence="1">
    <location>
        <begin position="28"/>
        <end position="94"/>
    </location>
</feature>
<comment type="caution">
    <text evidence="2">The sequence shown here is derived from an EMBL/GenBank/DDBJ whole genome shotgun (WGS) entry which is preliminary data.</text>
</comment>
<dbReference type="PANTHER" id="PTHR45774">
    <property type="entry name" value="BTB/POZ DOMAIN-CONTAINING"/>
    <property type="match status" value="1"/>
</dbReference>
<dbReference type="PROSITE" id="PS50097">
    <property type="entry name" value="BTB"/>
    <property type="match status" value="1"/>
</dbReference>
<organism evidence="2 3">
    <name type="scientific">Laodelphax striatellus</name>
    <name type="common">Small brown planthopper</name>
    <name type="synonym">Delphax striatella</name>
    <dbReference type="NCBI Taxonomy" id="195883"/>
    <lineage>
        <taxon>Eukaryota</taxon>
        <taxon>Metazoa</taxon>
        <taxon>Ecdysozoa</taxon>
        <taxon>Arthropoda</taxon>
        <taxon>Hexapoda</taxon>
        <taxon>Insecta</taxon>
        <taxon>Pterygota</taxon>
        <taxon>Neoptera</taxon>
        <taxon>Paraneoptera</taxon>
        <taxon>Hemiptera</taxon>
        <taxon>Auchenorrhyncha</taxon>
        <taxon>Fulgoroidea</taxon>
        <taxon>Delphacidae</taxon>
        <taxon>Criomorphinae</taxon>
        <taxon>Laodelphax</taxon>
    </lineage>
</organism>
<keyword evidence="3" id="KW-1185">Reference proteome</keyword>
<dbReference type="PANTHER" id="PTHR45774:SF4">
    <property type="entry name" value="AXUNDEAD, ISOFORM F"/>
    <property type="match status" value="1"/>
</dbReference>
<dbReference type="InParanoid" id="A0A482XD41"/>
<dbReference type="InterPro" id="IPR011333">
    <property type="entry name" value="SKP1/BTB/POZ_sf"/>
</dbReference>
<reference evidence="2 3" key="1">
    <citation type="journal article" date="2017" name="Gigascience">
        <title>Genome sequence of the small brown planthopper, Laodelphax striatellus.</title>
        <authorList>
            <person name="Zhu J."/>
            <person name="Jiang F."/>
            <person name="Wang X."/>
            <person name="Yang P."/>
            <person name="Bao Y."/>
            <person name="Zhao W."/>
            <person name="Wang W."/>
            <person name="Lu H."/>
            <person name="Wang Q."/>
            <person name="Cui N."/>
            <person name="Li J."/>
            <person name="Chen X."/>
            <person name="Luo L."/>
            <person name="Yu J."/>
            <person name="Kang L."/>
            <person name="Cui F."/>
        </authorList>
    </citation>
    <scope>NUCLEOTIDE SEQUENCE [LARGE SCALE GENOMIC DNA]</scope>
    <source>
        <strain evidence="2">Lst14</strain>
    </source>
</reference>
<dbReference type="GO" id="GO:0005829">
    <property type="term" value="C:cytosol"/>
    <property type="evidence" value="ECO:0007669"/>
    <property type="project" value="TreeGrafter"/>
</dbReference>
<gene>
    <name evidence="2" type="ORF">LSTR_LSTR015245</name>
</gene>
<dbReference type="InterPro" id="IPR000210">
    <property type="entry name" value="BTB/POZ_dom"/>
</dbReference>
<evidence type="ECO:0000313" key="3">
    <source>
        <dbReference type="Proteomes" id="UP000291343"/>
    </source>
</evidence>
<proteinExistence type="predicted"/>
<dbReference type="AlphaFoldDB" id="A0A482XD41"/>
<accession>A0A482XD41</accession>
<dbReference type="SMR" id="A0A482XD41"/>
<dbReference type="Gene3D" id="3.30.710.10">
    <property type="entry name" value="Potassium Channel Kv1.1, Chain A"/>
    <property type="match status" value="1"/>
</dbReference>
<dbReference type="GO" id="GO:0022008">
    <property type="term" value="P:neurogenesis"/>
    <property type="evidence" value="ECO:0007669"/>
    <property type="project" value="TreeGrafter"/>
</dbReference>
<dbReference type="Pfam" id="PF07707">
    <property type="entry name" value="BACK"/>
    <property type="match status" value="1"/>
</dbReference>
<evidence type="ECO:0000259" key="1">
    <source>
        <dbReference type="PROSITE" id="PS50097"/>
    </source>
</evidence>
<dbReference type="OrthoDB" id="6621423at2759"/>
<dbReference type="SMART" id="SM00225">
    <property type="entry name" value="BTB"/>
    <property type="match status" value="1"/>
</dbReference>
<evidence type="ECO:0000313" key="2">
    <source>
        <dbReference type="EMBL" id="RZF43706.1"/>
    </source>
</evidence>
<dbReference type="STRING" id="195883.A0A482XD41"/>
<sequence>MSLITPHFEGEKPFDERFKRLFDDDIGNDCEFVVGLQSATIKGHKLIFSSASDVFRAMFYGSFKQEPVRITDLEPDEFKGMKYFIYTGEVIFTSAIETLLIYIAAQKYNIPELCRQCTQYIHTHTSASEVLEFYEYCKTRSISEFDETCCRIIQEKTEDVLKSDYFLHAEKETVDLILGFQSLKLASELDVFDYFEKWATAEAGRSQISAEEMGSCFNSLKKHIRFLSMSWEDFASKPAKSLFLTHDEKYVIGLNIKSFGSAPYPEHLSSLQQPRDLMNFNSVAKKISNTFSVSFGTSDSCSIHTSQFQFTFMKEWFIELFTTAENLCFTVIPKYENSFGCDKLISFRSELKILARNERDNWYIENTSHCAYTSETRNSIKDQFGMLFAVIPLKKLRSKCFSIQNKVNIEGTFILEDIK</sequence>